<evidence type="ECO:0000256" key="1">
    <source>
        <dbReference type="SAM" id="SignalP"/>
    </source>
</evidence>
<organism evidence="2 3">
    <name type="scientific">Candidatus Paraprevotella stercoravium</name>
    <dbReference type="NCBI Taxonomy" id="2838725"/>
    <lineage>
        <taxon>Bacteria</taxon>
        <taxon>Pseudomonadati</taxon>
        <taxon>Bacteroidota</taxon>
        <taxon>Bacteroidia</taxon>
        <taxon>Bacteroidales</taxon>
        <taxon>Prevotellaceae</taxon>
        <taxon>Paraprevotella</taxon>
    </lineage>
</organism>
<name>A0A9E2L690_9BACT</name>
<sequence length="370" mass="42552">MIKRLIVILVAVSALVLKSSAEPHFYTNLHRMIAQTVKLEVLDTLGICRNETYDYKGKTLRVKTNHLGDISHIGYKLFHDDVMAYYESTVFFDFLERYFLELDLKLDHRSPADRMSLDKVDCQGNLNLLSKITENTPFTLDFLERRMYKIKWTIDKQTLSMTVPADCQLLLGANAIELEEIFKRDICRLHASIPDVKQEWSHTSTSEDGEWIIANSGTYLSDEIRSDVFLRKKNGKLTLAVDPKKPIQSVKNILLTGMNGQILPMQLRINQYGYKNSDVSVSLQQYLDYCKKEKCQLFVGIKTSEKDRITATLFAVNNFLGYNHVLSVDFPLGILSGDTTQVIRSVLYAYIPLQNVTEKFFSKNNKKYDL</sequence>
<evidence type="ECO:0000313" key="2">
    <source>
        <dbReference type="EMBL" id="MBU3852523.1"/>
    </source>
</evidence>
<dbReference type="EMBL" id="JAHLFU010000026">
    <property type="protein sequence ID" value="MBU3852523.1"/>
    <property type="molecule type" value="Genomic_DNA"/>
</dbReference>
<dbReference type="AlphaFoldDB" id="A0A9E2L690"/>
<feature type="signal peptide" evidence="1">
    <location>
        <begin position="1"/>
        <end position="21"/>
    </location>
</feature>
<keyword evidence="1" id="KW-0732">Signal</keyword>
<dbReference type="Proteomes" id="UP000823865">
    <property type="component" value="Unassembled WGS sequence"/>
</dbReference>
<accession>A0A9E2L690</accession>
<gene>
    <name evidence="2" type="ORF">H9789_01595</name>
</gene>
<protein>
    <submittedName>
        <fullName evidence="2">Uncharacterized protein</fullName>
    </submittedName>
</protein>
<reference evidence="2" key="1">
    <citation type="journal article" date="2021" name="PeerJ">
        <title>Extensive microbial diversity within the chicken gut microbiome revealed by metagenomics and culture.</title>
        <authorList>
            <person name="Gilroy R."/>
            <person name="Ravi A."/>
            <person name="Getino M."/>
            <person name="Pursley I."/>
            <person name="Horton D.L."/>
            <person name="Alikhan N.F."/>
            <person name="Baker D."/>
            <person name="Gharbi K."/>
            <person name="Hall N."/>
            <person name="Watson M."/>
            <person name="Adriaenssens E.M."/>
            <person name="Foster-Nyarko E."/>
            <person name="Jarju S."/>
            <person name="Secka A."/>
            <person name="Antonio M."/>
            <person name="Oren A."/>
            <person name="Chaudhuri R.R."/>
            <person name="La Ragione R."/>
            <person name="Hildebrand F."/>
            <person name="Pallen M.J."/>
        </authorList>
    </citation>
    <scope>NUCLEOTIDE SEQUENCE</scope>
    <source>
        <strain evidence="2">G3-2149</strain>
    </source>
</reference>
<reference evidence="2" key="2">
    <citation type="submission" date="2021-04" db="EMBL/GenBank/DDBJ databases">
        <authorList>
            <person name="Gilroy R."/>
        </authorList>
    </citation>
    <scope>NUCLEOTIDE SEQUENCE</scope>
    <source>
        <strain evidence="2">G3-2149</strain>
    </source>
</reference>
<proteinExistence type="predicted"/>
<comment type="caution">
    <text evidence="2">The sequence shown here is derived from an EMBL/GenBank/DDBJ whole genome shotgun (WGS) entry which is preliminary data.</text>
</comment>
<feature type="chain" id="PRO_5038631048" evidence="1">
    <location>
        <begin position="22"/>
        <end position="370"/>
    </location>
</feature>
<evidence type="ECO:0000313" key="3">
    <source>
        <dbReference type="Proteomes" id="UP000823865"/>
    </source>
</evidence>